<dbReference type="InterPro" id="IPR041966">
    <property type="entry name" value="LOTUS-like"/>
</dbReference>
<dbReference type="Proteomes" id="UP000238823">
    <property type="component" value="Unassembled WGS sequence"/>
</dbReference>
<dbReference type="PROSITE" id="PS51644">
    <property type="entry name" value="HTH_OST"/>
    <property type="match status" value="1"/>
</dbReference>
<dbReference type="Gene3D" id="3.30.420.610">
    <property type="entry name" value="LOTUS domain-like"/>
    <property type="match status" value="1"/>
</dbReference>
<proteinExistence type="predicted"/>
<dbReference type="RefSeq" id="WP_106094112.1">
    <property type="nucleotide sequence ID" value="NZ_PVNL01000136.1"/>
</dbReference>
<name>A0A2S9XS40_9BACT</name>
<sequence>MASLSDFHAALRSLVDELGKQEIHLSELGLHIRRKLPRFTAESYGYPSFTELLSAAKDIGVLRFGQKSEDRWFIFGDVVQPASVHHEDFEIAEAIWNACVDIDQSRQGWLDLADCVHVETDAHKVADERERYLEMPRFDGARQLELLQSFAEGKEDETRAALLAIGSGWSFEQRPYKQLLQELQRLGLRHAWFRYLRQAVEGELRAWVSEHGVPVANLFKHSNTAAGAVVPAALDTVRTFEMDEHQLRAFLKAAIDEMTLAELGQWPVPARLLLAKRR</sequence>
<gene>
    <name evidence="2" type="ORF">ENSA7_73180</name>
</gene>
<dbReference type="InterPro" id="IPR025605">
    <property type="entry name" value="OST-HTH/LOTUS_dom"/>
</dbReference>
<protein>
    <submittedName>
        <fullName evidence="2">OST-HTH/LOTUS domain protein</fullName>
    </submittedName>
</protein>
<evidence type="ECO:0000313" key="2">
    <source>
        <dbReference type="EMBL" id="PRP95684.1"/>
    </source>
</evidence>
<evidence type="ECO:0000313" key="3">
    <source>
        <dbReference type="Proteomes" id="UP000238823"/>
    </source>
</evidence>
<feature type="domain" description="HTH OST-type" evidence="1">
    <location>
        <begin position="3"/>
        <end position="78"/>
    </location>
</feature>
<dbReference type="EMBL" id="PVNL01000136">
    <property type="protein sequence ID" value="PRP95684.1"/>
    <property type="molecule type" value="Genomic_DNA"/>
</dbReference>
<evidence type="ECO:0000259" key="1">
    <source>
        <dbReference type="PROSITE" id="PS51644"/>
    </source>
</evidence>
<dbReference type="AlphaFoldDB" id="A0A2S9XS40"/>
<accession>A0A2S9XS40</accession>
<dbReference type="Pfam" id="PF12872">
    <property type="entry name" value="OST-HTH"/>
    <property type="match status" value="1"/>
</dbReference>
<organism evidence="2 3">
    <name type="scientific">Enhygromyxa salina</name>
    <dbReference type="NCBI Taxonomy" id="215803"/>
    <lineage>
        <taxon>Bacteria</taxon>
        <taxon>Pseudomonadati</taxon>
        <taxon>Myxococcota</taxon>
        <taxon>Polyangia</taxon>
        <taxon>Nannocystales</taxon>
        <taxon>Nannocystaceae</taxon>
        <taxon>Enhygromyxa</taxon>
    </lineage>
</organism>
<reference evidence="2 3" key="1">
    <citation type="submission" date="2018-03" db="EMBL/GenBank/DDBJ databases">
        <title>Draft Genome Sequences of the Obligatory Marine Myxobacteria Enhygromyxa salina SWB007.</title>
        <authorList>
            <person name="Poehlein A."/>
            <person name="Moghaddam J.A."/>
            <person name="Harms H."/>
            <person name="Alanjari M."/>
            <person name="Koenig G.M."/>
            <person name="Daniel R."/>
            <person name="Schaeberle T.F."/>
        </authorList>
    </citation>
    <scope>NUCLEOTIDE SEQUENCE [LARGE SCALE GENOMIC DNA]</scope>
    <source>
        <strain evidence="2 3">SWB007</strain>
    </source>
</reference>
<comment type="caution">
    <text evidence="2">The sequence shown here is derived from an EMBL/GenBank/DDBJ whole genome shotgun (WGS) entry which is preliminary data.</text>
</comment>